<dbReference type="Pfam" id="PF01522">
    <property type="entry name" value="Polysacc_deac_1"/>
    <property type="match status" value="1"/>
</dbReference>
<evidence type="ECO:0000313" key="4">
    <source>
        <dbReference type="Proteomes" id="UP000824988"/>
    </source>
</evidence>
<dbReference type="Proteomes" id="UP000824988">
    <property type="component" value="Chromosome"/>
</dbReference>
<feature type="signal peptide" evidence="1">
    <location>
        <begin position="1"/>
        <end position="23"/>
    </location>
</feature>
<organism evidence="3 4">
    <name type="scientific">Methylogaea oryzae</name>
    <dbReference type="NCBI Taxonomy" id="1295382"/>
    <lineage>
        <taxon>Bacteria</taxon>
        <taxon>Pseudomonadati</taxon>
        <taxon>Pseudomonadota</taxon>
        <taxon>Gammaproteobacteria</taxon>
        <taxon>Methylococcales</taxon>
        <taxon>Methylococcaceae</taxon>
        <taxon>Methylogaea</taxon>
    </lineage>
</organism>
<dbReference type="AlphaFoldDB" id="A0A8D4VQZ0"/>
<dbReference type="EMBL" id="AP019782">
    <property type="protein sequence ID" value="BBL71709.1"/>
    <property type="molecule type" value="Genomic_DNA"/>
</dbReference>
<dbReference type="PANTHER" id="PTHR10587">
    <property type="entry name" value="GLYCOSYL TRANSFERASE-RELATED"/>
    <property type="match status" value="1"/>
</dbReference>
<dbReference type="PANTHER" id="PTHR10587:SF134">
    <property type="entry name" value="SECRETED PROTEIN"/>
    <property type="match status" value="1"/>
</dbReference>
<proteinExistence type="predicted"/>
<dbReference type="GO" id="GO:0005975">
    <property type="term" value="P:carbohydrate metabolic process"/>
    <property type="evidence" value="ECO:0007669"/>
    <property type="project" value="InterPro"/>
</dbReference>
<reference evidence="3" key="1">
    <citation type="submission" date="2019-06" db="EMBL/GenBank/DDBJ databases">
        <title>Complete genome sequence of Methylogaea oryzae strain JCM16910.</title>
        <authorList>
            <person name="Asakawa S."/>
        </authorList>
    </citation>
    <scope>NUCLEOTIDE SEQUENCE</scope>
    <source>
        <strain evidence="3">E10</strain>
    </source>
</reference>
<feature type="chain" id="PRO_5034992230" evidence="1">
    <location>
        <begin position="24"/>
        <end position="228"/>
    </location>
</feature>
<dbReference type="InterPro" id="IPR002509">
    <property type="entry name" value="NODB_dom"/>
</dbReference>
<evidence type="ECO:0000256" key="1">
    <source>
        <dbReference type="SAM" id="SignalP"/>
    </source>
</evidence>
<name>A0A8D4VQZ0_9GAMM</name>
<dbReference type="KEGG" id="moz:MoryE10_23150"/>
<protein>
    <submittedName>
        <fullName evidence="3">Polysaccharide deacetylase</fullName>
    </submittedName>
</protein>
<feature type="domain" description="NodB homology" evidence="2">
    <location>
        <begin position="37"/>
        <end position="222"/>
    </location>
</feature>
<keyword evidence="1" id="KW-0732">Signal</keyword>
<dbReference type="RefSeq" id="WP_221047116.1">
    <property type="nucleotide sequence ID" value="NZ_AP019782.1"/>
</dbReference>
<keyword evidence="4" id="KW-1185">Reference proteome</keyword>
<accession>A0A8D4VQZ0</accession>
<gene>
    <name evidence="3" type="ORF">MoryE10_23150</name>
</gene>
<sequence length="228" mass="25635">MRMRSGVLPVFWVWVLAALPAVACQADVVTRLPTKEKVLALTFDGCETVTPSYVDESIAAYLAREKIPFTLFASGKFARRNRERLAELAALPFVELENHSDSHHLHMERLSRAQQQGEVIGNEAPLAAITGRKPRFFRFPGGYYDGAALKAVEDLGYRVVHWSFASGDPDRHLSAERLYRGVVEQSRPGGILIFHINGRGYQTGAALPRIVETLRQRGYRFVRLDELL</sequence>
<evidence type="ECO:0000313" key="3">
    <source>
        <dbReference type="EMBL" id="BBL71709.1"/>
    </source>
</evidence>
<dbReference type="PROSITE" id="PS51677">
    <property type="entry name" value="NODB"/>
    <property type="match status" value="1"/>
</dbReference>
<dbReference type="GO" id="GO:0016810">
    <property type="term" value="F:hydrolase activity, acting on carbon-nitrogen (but not peptide) bonds"/>
    <property type="evidence" value="ECO:0007669"/>
    <property type="project" value="InterPro"/>
</dbReference>
<dbReference type="InterPro" id="IPR050248">
    <property type="entry name" value="Polysacc_deacetylase_ArnD"/>
</dbReference>
<evidence type="ECO:0000259" key="2">
    <source>
        <dbReference type="PROSITE" id="PS51677"/>
    </source>
</evidence>